<proteinExistence type="predicted"/>
<reference evidence="2 3" key="1">
    <citation type="submission" date="2018-12" db="EMBL/GenBank/DDBJ databases">
        <title>Sequencing of bacterial isolates from soil warming experiment in Harvard Forest, Massachusetts, USA.</title>
        <authorList>
            <person name="Deangelis K."/>
        </authorList>
    </citation>
    <scope>NUCLEOTIDE SEQUENCE [LARGE SCALE GENOMIC DNA]</scope>
    <source>
        <strain evidence="2 3">EB153</strain>
    </source>
</reference>
<keyword evidence="1" id="KW-1133">Transmembrane helix</keyword>
<feature type="transmembrane region" description="Helical" evidence="1">
    <location>
        <begin position="24"/>
        <end position="45"/>
    </location>
</feature>
<dbReference type="AlphaFoldDB" id="A0A3R9NQF9"/>
<dbReference type="RefSeq" id="WP_125483453.1">
    <property type="nucleotide sequence ID" value="NZ_RSDW01000001.1"/>
</dbReference>
<gene>
    <name evidence="2" type="ORF">EDE15_0064</name>
</gene>
<dbReference type="EMBL" id="RSDW01000001">
    <property type="protein sequence ID" value="RSL14612.1"/>
    <property type="molecule type" value="Genomic_DNA"/>
</dbReference>
<evidence type="ECO:0000256" key="1">
    <source>
        <dbReference type="SAM" id="Phobius"/>
    </source>
</evidence>
<keyword evidence="1" id="KW-0472">Membrane</keyword>
<organism evidence="2 3">
    <name type="scientific">Edaphobacter aggregans</name>
    <dbReference type="NCBI Taxonomy" id="570835"/>
    <lineage>
        <taxon>Bacteria</taxon>
        <taxon>Pseudomonadati</taxon>
        <taxon>Acidobacteriota</taxon>
        <taxon>Terriglobia</taxon>
        <taxon>Terriglobales</taxon>
        <taxon>Acidobacteriaceae</taxon>
        <taxon>Edaphobacter</taxon>
    </lineage>
</organism>
<dbReference type="Proteomes" id="UP000269669">
    <property type="component" value="Unassembled WGS sequence"/>
</dbReference>
<dbReference type="InterPro" id="IPR025489">
    <property type="entry name" value="DUF4381"/>
</dbReference>
<protein>
    <submittedName>
        <fullName evidence="2">Uncharacterized protein DUF4381</fullName>
    </submittedName>
</protein>
<accession>A0A3R9NQF9</accession>
<name>A0A3R9NQF9_9BACT</name>
<sequence>MTAPLDKLHDFYQPPPPAWTPQTIGWYVLFAIAGLLVLWIIIHSIRRWLTNRYRREALRELELLPADQFSGLLKRTALAAWPREKVASLSGDEWLNFLNETSGDPMFRQAPANGIEEVSLRPASLSGADEQQMRKIAAEWIRRHHVQT</sequence>
<keyword evidence="1" id="KW-0812">Transmembrane</keyword>
<keyword evidence="3" id="KW-1185">Reference proteome</keyword>
<evidence type="ECO:0000313" key="2">
    <source>
        <dbReference type="EMBL" id="RSL14612.1"/>
    </source>
</evidence>
<comment type="caution">
    <text evidence="2">The sequence shown here is derived from an EMBL/GenBank/DDBJ whole genome shotgun (WGS) entry which is preliminary data.</text>
</comment>
<evidence type="ECO:0000313" key="3">
    <source>
        <dbReference type="Proteomes" id="UP000269669"/>
    </source>
</evidence>
<dbReference type="OrthoDB" id="283083at2"/>
<dbReference type="Pfam" id="PF14316">
    <property type="entry name" value="DUF4381"/>
    <property type="match status" value="1"/>
</dbReference>